<evidence type="ECO:0000256" key="5">
    <source>
        <dbReference type="SAM" id="MobiDB-lite"/>
    </source>
</evidence>
<evidence type="ECO:0000313" key="8">
    <source>
        <dbReference type="EMBL" id="OTG35823.1"/>
    </source>
</evidence>
<evidence type="ECO:0000256" key="1">
    <source>
        <dbReference type="ARBA" id="ARBA00010899"/>
    </source>
</evidence>
<dbReference type="InterPro" id="IPR001752">
    <property type="entry name" value="Kinesin_motor_dom"/>
</dbReference>
<dbReference type="SMART" id="SM00129">
    <property type="entry name" value="KISc"/>
    <property type="match status" value="1"/>
</dbReference>
<dbReference type="OMA" id="PKACAHV"/>
<dbReference type="GO" id="GO:0015630">
    <property type="term" value="C:microtubule cytoskeleton"/>
    <property type="evidence" value="ECO:0000318"/>
    <property type="project" value="GO_Central"/>
</dbReference>
<dbReference type="GO" id="GO:0007017">
    <property type="term" value="P:microtubule-based process"/>
    <property type="evidence" value="ECO:0000318"/>
    <property type="project" value="GO_Central"/>
</dbReference>
<dbReference type="FunCoup" id="A0A251VL22">
    <property type="interactions" value="284"/>
</dbReference>
<dbReference type="PROSITE" id="PS50067">
    <property type="entry name" value="KINESIN_MOTOR_2"/>
    <property type="match status" value="1"/>
</dbReference>
<feature type="region of interest" description="Disordered" evidence="5">
    <location>
        <begin position="171"/>
        <end position="194"/>
    </location>
</feature>
<keyword evidence="9" id="KW-1185">Reference proteome</keyword>
<dbReference type="GO" id="GO:0003777">
    <property type="term" value="F:microtubule motor activity"/>
    <property type="evidence" value="ECO:0007669"/>
    <property type="project" value="InterPro"/>
</dbReference>
<reference evidence="9" key="1">
    <citation type="journal article" date="2017" name="Nature">
        <title>The sunflower genome provides insights into oil metabolism, flowering and Asterid evolution.</title>
        <authorList>
            <person name="Badouin H."/>
            <person name="Gouzy J."/>
            <person name="Grassa C.J."/>
            <person name="Murat F."/>
            <person name="Staton S.E."/>
            <person name="Cottret L."/>
            <person name="Lelandais-Briere C."/>
            <person name="Owens G.L."/>
            <person name="Carrere S."/>
            <person name="Mayjonade B."/>
            <person name="Legrand L."/>
            <person name="Gill N."/>
            <person name="Kane N.C."/>
            <person name="Bowers J.E."/>
            <person name="Hubner S."/>
            <person name="Bellec A."/>
            <person name="Berard A."/>
            <person name="Berges H."/>
            <person name="Blanchet N."/>
            <person name="Boniface M.C."/>
            <person name="Brunel D."/>
            <person name="Catrice O."/>
            <person name="Chaidir N."/>
            <person name="Claudel C."/>
            <person name="Donnadieu C."/>
            <person name="Faraut T."/>
            <person name="Fievet G."/>
            <person name="Helmstetter N."/>
            <person name="King M."/>
            <person name="Knapp S.J."/>
            <person name="Lai Z."/>
            <person name="Le Paslier M.C."/>
            <person name="Lippi Y."/>
            <person name="Lorenzon L."/>
            <person name="Mandel J.R."/>
            <person name="Marage G."/>
            <person name="Marchand G."/>
            <person name="Marquand E."/>
            <person name="Bret-Mestries E."/>
            <person name="Morien E."/>
            <person name="Nambeesan S."/>
            <person name="Nguyen T."/>
            <person name="Pegot-Espagnet P."/>
            <person name="Pouilly N."/>
            <person name="Raftis F."/>
            <person name="Sallet E."/>
            <person name="Schiex T."/>
            <person name="Thomas J."/>
            <person name="Vandecasteele C."/>
            <person name="Vares D."/>
            <person name="Vear F."/>
            <person name="Vautrin S."/>
            <person name="Crespi M."/>
            <person name="Mangin B."/>
            <person name="Burke J.M."/>
            <person name="Salse J."/>
            <person name="Munos S."/>
            <person name="Vincourt P."/>
            <person name="Rieseberg L.H."/>
            <person name="Langlade N.B."/>
        </authorList>
    </citation>
    <scope>NUCLEOTIDE SEQUENCE [LARGE SCALE GENOMIC DNA]</scope>
    <source>
        <strain evidence="9">cv. SF193</strain>
    </source>
</reference>
<dbReference type="EMBL" id="CM007890">
    <property type="protein sequence ID" value="OTG35823.1"/>
    <property type="molecule type" value="Genomic_DNA"/>
</dbReference>
<evidence type="ECO:0000313" key="9">
    <source>
        <dbReference type="Proteomes" id="UP000215914"/>
    </source>
</evidence>
<keyword evidence="3" id="KW-0067">ATP-binding</keyword>
<dbReference type="Gene3D" id="1.10.418.10">
    <property type="entry name" value="Calponin-like domain"/>
    <property type="match status" value="1"/>
</dbReference>
<dbReference type="Pfam" id="PF00307">
    <property type="entry name" value="CH"/>
    <property type="match status" value="1"/>
</dbReference>
<sequence>MADDSTLSFSMASVVEDVLNRSQALDMDSRRAQEAAIRRYEGAAWLRKMVGVVGAKDLPAEPSEEEFRLGLRSGLILCNVINKVHPGAVSKVVESSCDSAASPDGAALSAYQYFENARNFLVAVEQMGLPTFEASDLEQGGKTSRIVNCVLALKSYSEWKQTGGHGTWRFGGTVKPSTPSKSIVRKNSDPFSNSLSKMNVQSPETDNNNKMHNSSLSTLVRAVLMDKKPDEVPVLLESLLSKVMEEFEHRIASQVESQKPVPKDSPTLSANRTFLKHTTCDAKVEDRNAAVVVKEKISHKNVVHDEEIKRKHIKHQMAFVAQQEDIEALKQTLSTTKTGMQFMQKKFFEEIKNLGQHVLGLAHAASGYHRVLEENRKLYNQVQDLKGNIRVYCRVRPFLGRQSNATNTVDCIEEGTISINTPPKYGKGRRSFSFNKIFGPSATQEEVFEDTRPLIRSVLDGYNVCIFAYGQTGSGKTHTMSGPKDLTESNQGVNYRALGDLFLLAEQRKGTFQYDVSVQMIEIYNEQLSGYGNEGRLLTERSQVRFLIHPGFTGFALSCPRAGAGSGFPRNWWHGGLGAPCVQVGLPRATFRPMGAAYGVPGDSYVGQIRNNSQNGFNVPEASLVRVSSTFDVIDLMNLGQRNRAVGATALNDRSSRSHSCLTVHVQGRDLTSGGVLRGCMHLVDLAGSERVDKSEVTGDRLKEAQHINKSLSALGDVISSLAQRNAHVPYRNSKLTQLLQDSLGGQAKTLMFVHISPELDAVGETLSTLKFAERVATVELGAARVNKDSSDVKDLKEQIANLKAALARKEGEQESVQVRRKPTGEIGNIEARKKYRPRQKTQSIDLDELLGNSPPWPPVSSPGEMYGEDDRETGSGDWVDKVMVNKQDGARGTVGCWEPENTRMSDSFYQKYLPEQCYNMFAGGNGFDVATTTDDLDELDAATSDSSEPDLLWQFNHSKLSSLTNGGAMSKVSNLNAKSTRSPDISSRTMSPNLGPSPSRKMANVGPQQRAGRQVASAEVKRKTGNRK</sequence>
<dbReference type="PANTHER" id="PTHR47972:SF39">
    <property type="entry name" value="KINESIN-LIKE PROTEIN KIN-14I"/>
    <property type="match status" value="1"/>
</dbReference>
<dbReference type="InterPro" id="IPR036872">
    <property type="entry name" value="CH_dom_sf"/>
</dbReference>
<gene>
    <name evidence="8" type="ORF">HannXRQ_Chr01g0000931</name>
</gene>
<dbReference type="InterPro" id="IPR027417">
    <property type="entry name" value="P-loop_NTPase"/>
</dbReference>
<dbReference type="Gene3D" id="3.40.850.10">
    <property type="entry name" value="Kinesin motor domain"/>
    <property type="match status" value="1"/>
</dbReference>
<feature type="region of interest" description="Disordered" evidence="5">
    <location>
        <begin position="836"/>
        <end position="877"/>
    </location>
</feature>
<comment type="similarity">
    <text evidence="1">Belongs to the TRAFAC class myosin-kinesin ATPase superfamily. Kinesin family. KIN-14 subfamily.</text>
</comment>
<dbReference type="InterPro" id="IPR031852">
    <property type="entry name" value="Vik1/Cik1_MT-bd"/>
</dbReference>
<feature type="domain" description="Kinesin motor" evidence="7">
    <location>
        <begin position="388"/>
        <end position="779"/>
    </location>
</feature>
<dbReference type="GO" id="GO:0008017">
    <property type="term" value="F:microtubule binding"/>
    <property type="evidence" value="ECO:0000318"/>
    <property type="project" value="GO_Central"/>
</dbReference>
<feature type="coiled-coil region" evidence="4">
    <location>
        <begin position="786"/>
        <end position="820"/>
    </location>
</feature>
<feature type="domain" description="Calponin-homology (CH)" evidence="6">
    <location>
        <begin position="36"/>
        <end position="158"/>
    </location>
</feature>
<dbReference type="Pfam" id="PF16796">
    <property type="entry name" value="Microtub_bd"/>
    <property type="match status" value="1"/>
</dbReference>
<dbReference type="SMART" id="SM00033">
    <property type="entry name" value="CH"/>
    <property type="match status" value="1"/>
</dbReference>
<feature type="compositionally biased region" description="Polar residues" evidence="5">
    <location>
        <begin position="964"/>
        <end position="997"/>
    </location>
</feature>
<evidence type="ECO:0000256" key="4">
    <source>
        <dbReference type="SAM" id="Coils"/>
    </source>
</evidence>
<protein>
    <submittedName>
        <fullName evidence="8">Uncharacterized protein</fullName>
    </submittedName>
</protein>
<dbReference type="CDD" id="cd21203">
    <property type="entry name" value="CH_AtKIN14-like"/>
    <property type="match status" value="1"/>
</dbReference>
<evidence type="ECO:0000259" key="7">
    <source>
        <dbReference type="PROSITE" id="PS50067"/>
    </source>
</evidence>
<feature type="binding site" evidence="3">
    <location>
        <begin position="470"/>
        <end position="477"/>
    </location>
    <ligand>
        <name>ATP</name>
        <dbReference type="ChEBI" id="CHEBI:30616"/>
    </ligand>
</feature>
<dbReference type="FunFam" id="3.40.850.10:FF:000178">
    <property type="entry name" value="Kinesin-related protein3"/>
    <property type="match status" value="1"/>
</dbReference>
<dbReference type="InterPro" id="IPR036961">
    <property type="entry name" value="Kinesin_motor_dom_sf"/>
</dbReference>
<keyword evidence="3" id="KW-0547">Nucleotide-binding</keyword>
<dbReference type="Proteomes" id="UP000215914">
    <property type="component" value="Chromosome 1"/>
</dbReference>
<dbReference type="FunFam" id="3.40.850.10:FF:000111">
    <property type="entry name" value="p-loop nucleoside triphosphate hydrolase superfamily protein with CH (Calponin Homology) domain"/>
    <property type="match status" value="1"/>
</dbReference>
<keyword evidence="4" id="KW-0175">Coiled coil</keyword>
<name>A0A251VL22_HELAN</name>
<dbReference type="STRING" id="4232.A0A251VL22"/>
<dbReference type="PRINTS" id="PR00380">
    <property type="entry name" value="KINESINHEAVY"/>
</dbReference>
<evidence type="ECO:0000256" key="3">
    <source>
        <dbReference type="PROSITE-ProRule" id="PRU00283"/>
    </source>
</evidence>
<dbReference type="InterPro" id="IPR001715">
    <property type="entry name" value="CH_dom"/>
</dbReference>
<dbReference type="SUPFAM" id="SSF47576">
    <property type="entry name" value="Calponin-homology domain, CH-domain"/>
    <property type="match status" value="1"/>
</dbReference>
<proteinExistence type="inferred from homology"/>
<dbReference type="GO" id="GO:0005524">
    <property type="term" value="F:ATP binding"/>
    <property type="evidence" value="ECO:0007669"/>
    <property type="project" value="UniProtKB-UniRule"/>
</dbReference>
<evidence type="ECO:0000256" key="2">
    <source>
        <dbReference type="ARBA" id="ARBA00023175"/>
    </source>
</evidence>
<dbReference type="GO" id="GO:0007018">
    <property type="term" value="P:microtubule-based movement"/>
    <property type="evidence" value="ECO:0007669"/>
    <property type="project" value="InterPro"/>
</dbReference>
<organism evidence="8 9">
    <name type="scientific">Helianthus annuus</name>
    <name type="common">Common sunflower</name>
    <dbReference type="NCBI Taxonomy" id="4232"/>
    <lineage>
        <taxon>Eukaryota</taxon>
        <taxon>Viridiplantae</taxon>
        <taxon>Streptophyta</taxon>
        <taxon>Embryophyta</taxon>
        <taxon>Tracheophyta</taxon>
        <taxon>Spermatophyta</taxon>
        <taxon>Magnoliopsida</taxon>
        <taxon>eudicotyledons</taxon>
        <taxon>Gunneridae</taxon>
        <taxon>Pentapetalae</taxon>
        <taxon>asterids</taxon>
        <taxon>campanulids</taxon>
        <taxon>Asterales</taxon>
        <taxon>Asteraceae</taxon>
        <taxon>Asteroideae</taxon>
        <taxon>Heliantheae alliance</taxon>
        <taxon>Heliantheae</taxon>
        <taxon>Helianthus</taxon>
    </lineage>
</organism>
<dbReference type="InterPro" id="IPR027640">
    <property type="entry name" value="Kinesin-like_fam"/>
</dbReference>
<dbReference type="FunFam" id="1.10.418.10:FF:000062">
    <property type="entry name" value="Kinesin-like protein KIN-14I isoform A"/>
    <property type="match status" value="1"/>
</dbReference>
<dbReference type="AlphaFoldDB" id="A0A251VL22"/>
<dbReference type="PROSITE" id="PS50021">
    <property type="entry name" value="CH"/>
    <property type="match status" value="1"/>
</dbReference>
<dbReference type="PANTHER" id="PTHR47972">
    <property type="entry name" value="KINESIN-LIKE PROTEIN KLP-3"/>
    <property type="match status" value="1"/>
</dbReference>
<accession>A0A251VL22</accession>
<dbReference type="Pfam" id="PF00225">
    <property type="entry name" value="Kinesin"/>
    <property type="match status" value="1"/>
</dbReference>
<dbReference type="SUPFAM" id="SSF52540">
    <property type="entry name" value="P-loop containing nucleoside triphosphate hydrolases"/>
    <property type="match status" value="1"/>
</dbReference>
<dbReference type="InParanoid" id="A0A251VL22"/>
<evidence type="ECO:0000259" key="6">
    <source>
        <dbReference type="PROSITE" id="PS50021"/>
    </source>
</evidence>
<keyword evidence="2 3" id="KW-0505">Motor protein</keyword>
<feature type="region of interest" description="Disordered" evidence="5">
    <location>
        <begin position="964"/>
        <end position="1029"/>
    </location>
</feature>